<dbReference type="Pfam" id="PF00856">
    <property type="entry name" value="SET"/>
    <property type="match status" value="1"/>
</dbReference>
<dbReference type="Gene3D" id="6.10.140.2220">
    <property type="match status" value="1"/>
</dbReference>
<dbReference type="PANTHER" id="PTHR12197">
    <property type="entry name" value="HISTONE-LYSINE N-METHYLTRANSFERASE SMYD"/>
    <property type="match status" value="1"/>
</dbReference>
<dbReference type="Gene3D" id="2.170.270.10">
    <property type="entry name" value="SET domain"/>
    <property type="match status" value="1"/>
</dbReference>
<evidence type="ECO:0000313" key="2">
    <source>
        <dbReference type="EMBL" id="KAL3418843.1"/>
    </source>
</evidence>
<dbReference type="Proteomes" id="UP001629113">
    <property type="component" value="Unassembled WGS sequence"/>
</dbReference>
<evidence type="ECO:0000259" key="1">
    <source>
        <dbReference type="PROSITE" id="PS50280"/>
    </source>
</evidence>
<dbReference type="InterPro" id="IPR050869">
    <property type="entry name" value="H3K4_H4K5_MeTrfase"/>
</dbReference>
<dbReference type="SUPFAM" id="SSF82199">
    <property type="entry name" value="SET domain"/>
    <property type="match status" value="1"/>
</dbReference>
<reference evidence="2 3" key="1">
    <citation type="submission" date="2024-06" db="EMBL/GenBank/DDBJ databases">
        <title>Complete genome of Phlyctema vagabunda strain 19-DSS-EL-015.</title>
        <authorList>
            <person name="Fiorenzani C."/>
        </authorList>
    </citation>
    <scope>NUCLEOTIDE SEQUENCE [LARGE SCALE GENOMIC DNA]</scope>
    <source>
        <strain evidence="2 3">19-DSS-EL-015</strain>
    </source>
</reference>
<comment type="caution">
    <text evidence="2">The sequence shown here is derived from an EMBL/GenBank/DDBJ whole genome shotgun (WGS) entry which is preliminary data.</text>
</comment>
<keyword evidence="3" id="KW-1185">Reference proteome</keyword>
<dbReference type="InterPro" id="IPR001214">
    <property type="entry name" value="SET_dom"/>
</dbReference>
<protein>
    <submittedName>
        <fullName evidence="2">WD and tetratricopeptide repeat protein</fullName>
    </submittedName>
</protein>
<dbReference type="PROSITE" id="PS50280">
    <property type="entry name" value="SET"/>
    <property type="match status" value="1"/>
</dbReference>
<accession>A0ABR4P6A6</accession>
<dbReference type="EMBL" id="JBFCZG010000008">
    <property type="protein sequence ID" value="KAL3418843.1"/>
    <property type="molecule type" value="Genomic_DNA"/>
</dbReference>
<dbReference type="InterPro" id="IPR046341">
    <property type="entry name" value="SET_dom_sf"/>
</dbReference>
<feature type="domain" description="SET" evidence="1">
    <location>
        <begin position="248"/>
        <end position="511"/>
    </location>
</feature>
<dbReference type="CDD" id="cd20071">
    <property type="entry name" value="SET_SMYD"/>
    <property type="match status" value="1"/>
</dbReference>
<name>A0ABR4P6A6_9HELO</name>
<sequence>MNNLWREELYSPSSACEVAPYELLESEQLEAEIRDFQQASQGILENPYDPELWLNRAHCLRLLGYPELALGDIYKARLLAEAALSSNSTTIGTLALEAYSKNVYNLHMTHPAYVRFKSCVSTPELLKTWSIRMLGRVEVQIWTELMEGLLAANCCDDYLRLSKEAVQKFPEDDIFPSEVANAENWNEQRIAILQERVDDGEMTEEQMSTNLLSGGVYPVAYPWMTDDILTRDEDLLQKLKSEFLAVSTNCTVAKSTIRDVADSDDGEALSEVDVLGVISTSAIDAGSTVLIDATTASAISSTSRCPTCCGAVAADTSFVNECCEVRYCSETCSSTALEKFHKSICKKDLSFLTSAAEKATKTTDFSIDSLLLLRVLALSMQEAASTHPLQSSLLSRLTPTYDMAEPQLIIFNFATHIATPLQTLQALGVDVFARAEYDTWVLHTMRCRLQNNKHGQTLDGAIGTAVNPLYSMFNHSCEPNVDWRHDARSSTVTMFAERDVAPGHELLISYIRGRELLAPAGVLPRPQRAAMLMTWFGMDCRCARCEREKLAEAVEGLEI</sequence>
<dbReference type="PANTHER" id="PTHR12197:SF251">
    <property type="entry name" value="EG:BACR7C10.4 PROTEIN"/>
    <property type="match status" value="1"/>
</dbReference>
<gene>
    <name evidence="2" type="ORF">PVAG01_09064</name>
</gene>
<dbReference type="Gene3D" id="1.10.220.160">
    <property type="match status" value="1"/>
</dbReference>
<evidence type="ECO:0000313" key="3">
    <source>
        <dbReference type="Proteomes" id="UP001629113"/>
    </source>
</evidence>
<organism evidence="2 3">
    <name type="scientific">Phlyctema vagabunda</name>
    <dbReference type="NCBI Taxonomy" id="108571"/>
    <lineage>
        <taxon>Eukaryota</taxon>
        <taxon>Fungi</taxon>
        <taxon>Dikarya</taxon>
        <taxon>Ascomycota</taxon>
        <taxon>Pezizomycotina</taxon>
        <taxon>Leotiomycetes</taxon>
        <taxon>Helotiales</taxon>
        <taxon>Dermateaceae</taxon>
        <taxon>Phlyctema</taxon>
    </lineage>
</organism>
<proteinExistence type="predicted"/>